<feature type="compositionally biased region" description="Basic residues" evidence="1">
    <location>
        <begin position="425"/>
        <end position="435"/>
    </location>
</feature>
<feature type="compositionally biased region" description="Pro residues" evidence="1">
    <location>
        <begin position="364"/>
        <end position="374"/>
    </location>
</feature>
<accession>A0AAN6UAI5</accession>
<dbReference type="Proteomes" id="UP001302602">
    <property type="component" value="Unassembled WGS sequence"/>
</dbReference>
<feature type="chain" id="PRO_5042889898" description="DUF7492 domain-containing protein" evidence="2">
    <location>
        <begin position="28"/>
        <end position="435"/>
    </location>
</feature>
<organism evidence="4 5">
    <name type="scientific">Parathielavia appendiculata</name>
    <dbReference type="NCBI Taxonomy" id="2587402"/>
    <lineage>
        <taxon>Eukaryota</taxon>
        <taxon>Fungi</taxon>
        <taxon>Dikarya</taxon>
        <taxon>Ascomycota</taxon>
        <taxon>Pezizomycotina</taxon>
        <taxon>Sordariomycetes</taxon>
        <taxon>Sordariomycetidae</taxon>
        <taxon>Sordariales</taxon>
        <taxon>Chaetomiaceae</taxon>
        <taxon>Parathielavia</taxon>
    </lineage>
</organism>
<proteinExistence type="predicted"/>
<dbReference type="Pfam" id="PF24320">
    <property type="entry name" value="DUF7492"/>
    <property type="match status" value="1"/>
</dbReference>
<dbReference type="EMBL" id="MU853223">
    <property type="protein sequence ID" value="KAK4129467.1"/>
    <property type="molecule type" value="Genomic_DNA"/>
</dbReference>
<evidence type="ECO:0000313" key="4">
    <source>
        <dbReference type="EMBL" id="KAK4129467.1"/>
    </source>
</evidence>
<feature type="region of interest" description="Disordered" evidence="1">
    <location>
        <begin position="352"/>
        <end position="386"/>
    </location>
</feature>
<feature type="domain" description="DUF7492" evidence="3">
    <location>
        <begin position="25"/>
        <end position="277"/>
    </location>
</feature>
<reference evidence="4" key="1">
    <citation type="journal article" date="2023" name="Mol. Phylogenet. Evol.">
        <title>Genome-scale phylogeny and comparative genomics of the fungal order Sordariales.</title>
        <authorList>
            <person name="Hensen N."/>
            <person name="Bonometti L."/>
            <person name="Westerberg I."/>
            <person name="Brannstrom I.O."/>
            <person name="Guillou S."/>
            <person name="Cros-Aarteil S."/>
            <person name="Calhoun S."/>
            <person name="Haridas S."/>
            <person name="Kuo A."/>
            <person name="Mondo S."/>
            <person name="Pangilinan J."/>
            <person name="Riley R."/>
            <person name="LaButti K."/>
            <person name="Andreopoulos B."/>
            <person name="Lipzen A."/>
            <person name="Chen C."/>
            <person name="Yan M."/>
            <person name="Daum C."/>
            <person name="Ng V."/>
            <person name="Clum A."/>
            <person name="Steindorff A."/>
            <person name="Ohm R.A."/>
            <person name="Martin F."/>
            <person name="Silar P."/>
            <person name="Natvig D.O."/>
            <person name="Lalanne C."/>
            <person name="Gautier V."/>
            <person name="Ament-Velasquez S.L."/>
            <person name="Kruys A."/>
            <person name="Hutchinson M.I."/>
            <person name="Powell A.J."/>
            <person name="Barry K."/>
            <person name="Miller A.N."/>
            <person name="Grigoriev I.V."/>
            <person name="Debuchy R."/>
            <person name="Gladieux P."/>
            <person name="Hiltunen Thoren M."/>
            <person name="Johannesson H."/>
        </authorList>
    </citation>
    <scope>NUCLEOTIDE SEQUENCE</scope>
    <source>
        <strain evidence="4">CBS 731.68</strain>
    </source>
</reference>
<keyword evidence="5" id="KW-1185">Reference proteome</keyword>
<evidence type="ECO:0000313" key="5">
    <source>
        <dbReference type="Proteomes" id="UP001302602"/>
    </source>
</evidence>
<dbReference type="InterPro" id="IPR055915">
    <property type="entry name" value="DUF7492"/>
</dbReference>
<evidence type="ECO:0000256" key="2">
    <source>
        <dbReference type="SAM" id="SignalP"/>
    </source>
</evidence>
<gene>
    <name evidence="4" type="ORF">N657DRAFT_76949</name>
</gene>
<evidence type="ECO:0000256" key="1">
    <source>
        <dbReference type="SAM" id="MobiDB-lite"/>
    </source>
</evidence>
<feature type="compositionally biased region" description="Low complexity" evidence="1">
    <location>
        <begin position="413"/>
        <end position="424"/>
    </location>
</feature>
<comment type="caution">
    <text evidence="4">The sequence shown here is derived from an EMBL/GenBank/DDBJ whole genome shotgun (WGS) entry which is preliminary data.</text>
</comment>
<feature type="region of interest" description="Disordered" evidence="1">
    <location>
        <begin position="408"/>
        <end position="435"/>
    </location>
</feature>
<protein>
    <recommendedName>
        <fullName evidence="3">DUF7492 domain-containing protein</fullName>
    </recommendedName>
</protein>
<sequence length="435" mass="45999">MMKTLVDCTHGLVAVWLLAALSGTAKAHSWPEEAVRLAPNGAMVGKPGYDRAHDPNDSAGFLIPPNGGSKQITPELKLVRDSQQKLTDASYPAQFPMLSVAPGDFVAIKHRENGHVSRADQTNPTKPVNRGTIYLYGTTETDLTNMKLMDVHLTWTSDGKGGDGKGKLLATRNYDDGQCHESIPNTGDIEGIVGFRKQFTKTEAVLCQADLQIPNDAPVGKTLTVIWVWDWPTMNVQGVAVPPASYNATSGDTFVTTPELYTGVLDFKIVEPCDASLGDVKGPTCESQKSKANAQFNANQAATARGIATQMAEPFLVKVPQAGFDVPSATADPKNIPFGVLIGQQPKQFPLPSSILEAQNGPNAAPPAVTPPPSGGNNSGEDAQDGDVVVTETSTVPEGMATVTITRQSSGGAAAAAKTPAPKAKMVRARRPAHW</sequence>
<name>A0AAN6UAI5_9PEZI</name>
<keyword evidence="2" id="KW-0732">Signal</keyword>
<evidence type="ECO:0000259" key="3">
    <source>
        <dbReference type="Pfam" id="PF24320"/>
    </source>
</evidence>
<dbReference type="GeneID" id="87834318"/>
<dbReference type="AlphaFoldDB" id="A0AAN6UAI5"/>
<dbReference type="RefSeq" id="XP_062653238.1">
    <property type="nucleotide sequence ID" value="XM_062797539.1"/>
</dbReference>
<reference evidence="4" key="2">
    <citation type="submission" date="2023-05" db="EMBL/GenBank/DDBJ databases">
        <authorList>
            <consortium name="Lawrence Berkeley National Laboratory"/>
            <person name="Steindorff A."/>
            <person name="Hensen N."/>
            <person name="Bonometti L."/>
            <person name="Westerberg I."/>
            <person name="Brannstrom I.O."/>
            <person name="Guillou S."/>
            <person name="Cros-Aarteil S."/>
            <person name="Calhoun S."/>
            <person name="Haridas S."/>
            <person name="Kuo A."/>
            <person name="Mondo S."/>
            <person name="Pangilinan J."/>
            <person name="Riley R."/>
            <person name="Labutti K."/>
            <person name="Andreopoulos B."/>
            <person name="Lipzen A."/>
            <person name="Chen C."/>
            <person name="Yanf M."/>
            <person name="Daum C."/>
            <person name="Ng V."/>
            <person name="Clum A."/>
            <person name="Ohm R."/>
            <person name="Martin F."/>
            <person name="Silar P."/>
            <person name="Natvig D."/>
            <person name="Lalanne C."/>
            <person name="Gautier V."/>
            <person name="Ament-Velasquez S.L."/>
            <person name="Kruys A."/>
            <person name="Hutchinson M.I."/>
            <person name="Powell A.J."/>
            <person name="Barry K."/>
            <person name="Miller A.N."/>
            <person name="Grigoriev I.V."/>
            <person name="Debuchy R."/>
            <person name="Gladieux P."/>
            <person name="Thoren M.H."/>
            <person name="Johannesson H."/>
        </authorList>
    </citation>
    <scope>NUCLEOTIDE SEQUENCE</scope>
    <source>
        <strain evidence="4">CBS 731.68</strain>
    </source>
</reference>
<feature type="signal peptide" evidence="2">
    <location>
        <begin position="1"/>
        <end position="27"/>
    </location>
</feature>